<accession>A0A2N8UD33</accession>
<proteinExistence type="predicted"/>
<name>A0A2N8UD33_9BASI</name>
<dbReference type="EMBL" id="LT795059">
    <property type="protein sequence ID" value="SJX62915.1"/>
    <property type="molecule type" value="Genomic_DNA"/>
</dbReference>
<evidence type="ECO:0000256" key="1">
    <source>
        <dbReference type="SAM" id="MobiDB-lite"/>
    </source>
</evidence>
<evidence type="ECO:0000313" key="3">
    <source>
        <dbReference type="EMBL" id="SJX62915.1"/>
    </source>
</evidence>
<feature type="compositionally biased region" description="Polar residues" evidence="1">
    <location>
        <begin position="565"/>
        <end position="584"/>
    </location>
</feature>
<feature type="compositionally biased region" description="Pro residues" evidence="1">
    <location>
        <begin position="139"/>
        <end position="151"/>
    </location>
</feature>
<organism evidence="3 4">
    <name type="scientific">Sporisorium reilianum f. sp. reilianum</name>
    <dbReference type="NCBI Taxonomy" id="72559"/>
    <lineage>
        <taxon>Eukaryota</taxon>
        <taxon>Fungi</taxon>
        <taxon>Dikarya</taxon>
        <taxon>Basidiomycota</taxon>
        <taxon>Ustilaginomycotina</taxon>
        <taxon>Ustilaginomycetes</taxon>
        <taxon>Ustilaginales</taxon>
        <taxon>Ustilaginaceae</taxon>
        <taxon>Sporisorium</taxon>
    </lineage>
</organism>
<feature type="domain" description="SAP" evidence="2">
    <location>
        <begin position="8"/>
        <end position="42"/>
    </location>
</feature>
<feature type="region of interest" description="Disordered" evidence="1">
    <location>
        <begin position="315"/>
        <end position="413"/>
    </location>
</feature>
<dbReference type="Proteomes" id="UP000239563">
    <property type="component" value="Chromosome VI"/>
</dbReference>
<reference evidence="3 4" key="1">
    <citation type="submission" date="2017-02" db="EMBL/GenBank/DDBJ databases">
        <authorList>
            <person name="Peterson S.W."/>
        </authorList>
    </citation>
    <scope>NUCLEOTIDE SEQUENCE [LARGE SCALE GENOMIC DNA]</scope>
    <source>
        <strain evidence="3 4">SRS1_H2-8</strain>
    </source>
</reference>
<evidence type="ECO:0000313" key="4">
    <source>
        <dbReference type="Proteomes" id="UP000239563"/>
    </source>
</evidence>
<feature type="region of interest" description="Disordered" evidence="1">
    <location>
        <begin position="62"/>
        <end position="157"/>
    </location>
</feature>
<feature type="compositionally biased region" description="Low complexity" evidence="1">
    <location>
        <begin position="327"/>
        <end position="342"/>
    </location>
</feature>
<dbReference type="AlphaFoldDB" id="A0A2N8UD33"/>
<protein>
    <recommendedName>
        <fullName evidence="2">SAP domain-containing protein</fullName>
    </recommendedName>
</protein>
<feature type="region of interest" description="Disordered" evidence="1">
    <location>
        <begin position="627"/>
        <end position="655"/>
    </location>
</feature>
<evidence type="ECO:0000259" key="2">
    <source>
        <dbReference type="PROSITE" id="PS50800"/>
    </source>
</evidence>
<dbReference type="PROSITE" id="PS50800">
    <property type="entry name" value="SAP"/>
    <property type="match status" value="1"/>
</dbReference>
<sequence>MLLSPDALHCLKRKQLANLCRRFGIKAVGKNADLIERLQQYAASNIPADSPTKGNVAVLRHVKRPRQSDSSQESASGDDEPPRLAYPPLTPRTRQKRVSDLVLAIEQVKQESDMDTDDEDDAEVKLSSQRNTIAFPTSSPAPPRPLLPPLPSADEATSTPPLRIVKALPSSSRIASPLSTATILEMSTRPAAAHASTSSLYPDLTTLPLPQGVSSDGLASSSTLPSITSRQFSAAAASVLAEMNARLTAAGRSVTSGSLASMSSMGNGTWTNLAASASSQGMSKSRSGRYEIRHERQFNKMDSIVNHYAARRVGAAAADGTSKPGESATAASTRMTASTSTSQRRVDASTSTRGLAAMARPPSARKLAPVQRRPLPIPPISQAKLPSTLTKPPASSRQPSAATTSTHTDPPRAKRLRLAVTEDQDALQNTVLEIPPERKSVVIRVTRPERDGMPYKVSVADGKSGDSAPARAASSLRKTVVKATKGTFVGSGSKKVAASAASQRREAAFAKQHQQHAVMSRSLSSRANVAAVPASPSVRNKFTGIETVVELGGERKPSAALSAMSGATTQTASSEASKHGSVSSGRFAGSLRSSVSQGLGRAEAARQARLKEIKARTKAALAGFGSQRNVSASTGTHDAASTTTRKPVPTVQTSFSPSVMKPTIASLNRSAAAANNASASLPMLSTNRPLSLALDSLPALTGTLLQRAATVHAGVGSAPMVTPCLTPRSSSLRHLRRVMRRQQKQADLEHERVAAAENITPGDVVPSVANTQSVVPPQHTHKEAGVVSKPSIRTVAVRGSPAKTLASAERFASVPNRLQRFPGATGARPAGPRAALVASRATTSTLNRL</sequence>
<feature type="compositionally biased region" description="Acidic residues" evidence="1">
    <location>
        <begin position="113"/>
        <end position="122"/>
    </location>
</feature>
<dbReference type="InterPro" id="IPR003034">
    <property type="entry name" value="SAP_dom"/>
</dbReference>
<gene>
    <name evidence="3" type="ORF">SRS1_13742</name>
</gene>
<feature type="compositionally biased region" description="Polar residues" evidence="1">
    <location>
        <begin position="384"/>
        <end position="408"/>
    </location>
</feature>
<feature type="region of interest" description="Disordered" evidence="1">
    <location>
        <begin position="559"/>
        <end position="588"/>
    </location>
</feature>